<evidence type="ECO:0000256" key="1">
    <source>
        <dbReference type="ARBA" id="ARBA00007401"/>
    </source>
</evidence>
<accession>A0A1M5TN79</accession>
<evidence type="ECO:0000259" key="7">
    <source>
        <dbReference type="Pfam" id="PF16355"/>
    </source>
</evidence>
<evidence type="ECO:0000259" key="8">
    <source>
        <dbReference type="Pfam" id="PF18565"/>
    </source>
</evidence>
<feature type="domain" description="Glycoside hydrolase family 2 catalytic" evidence="5">
    <location>
        <begin position="383"/>
        <end position="454"/>
    </location>
</feature>
<dbReference type="RefSeq" id="WP_073337717.1">
    <property type="nucleotide sequence ID" value="NZ_FQXM01000006.1"/>
</dbReference>
<dbReference type="PANTHER" id="PTHR42732:SF1">
    <property type="entry name" value="BETA-MANNOSIDASE"/>
    <property type="match status" value="1"/>
</dbReference>
<dbReference type="Gene3D" id="3.20.20.80">
    <property type="entry name" value="Glycosidases"/>
    <property type="match status" value="1"/>
</dbReference>
<evidence type="ECO:0000313" key="9">
    <source>
        <dbReference type="EMBL" id="SHH52237.1"/>
    </source>
</evidence>
<feature type="domain" description="Glycoside hydrolase family 2 catalytic" evidence="5">
    <location>
        <begin position="302"/>
        <end position="379"/>
    </location>
</feature>
<dbReference type="Pfam" id="PF02837">
    <property type="entry name" value="Glyco_hydro_2_N"/>
    <property type="match status" value="1"/>
</dbReference>
<feature type="domain" description="Glycoside hydrolase family 2" evidence="8">
    <location>
        <begin position="697"/>
        <end position="787"/>
    </location>
</feature>
<keyword evidence="3" id="KW-0326">Glycosidase</keyword>
<dbReference type="InterPro" id="IPR006103">
    <property type="entry name" value="Glyco_hydro_2_cat"/>
</dbReference>
<evidence type="ECO:0000259" key="5">
    <source>
        <dbReference type="Pfam" id="PF02836"/>
    </source>
</evidence>
<feature type="domain" description="Glycosyl hydrolases family 2 sugar binding" evidence="6">
    <location>
        <begin position="85"/>
        <end position="179"/>
    </location>
</feature>
<protein>
    <submittedName>
        <fullName evidence="9">Beta-galactosidase</fullName>
    </submittedName>
</protein>
<evidence type="ECO:0000259" key="6">
    <source>
        <dbReference type="Pfam" id="PF02837"/>
    </source>
</evidence>
<dbReference type="InterPro" id="IPR017853">
    <property type="entry name" value="GH"/>
</dbReference>
<dbReference type="PRINTS" id="PR00132">
    <property type="entry name" value="GLHYDRLASE2"/>
</dbReference>
<dbReference type="Pfam" id="PF02836">
    <property type="entry name" value="Glyco_hydro_2_C"/>
    <property type="match status" value="2"/>
</dbReference>
<gene>
    <name evidence="9" type="ORF">SAMN02745207_01403</name>
</gene>
<evidence type="ECO:0000313" key="10">
    <source>
        <dbReference type="Proteomes" id="UP000184447"/>
    </source>
</evidence>
<organism evidence="9 10">
    <name type="scientific">Clostridium grantii DSM 8605</name>
    <dbReference type="NCBI Taxonomy" id="1121316"/>
    <lineage>
        <taxon>Bacteria</taxon>
        <taxon>Bacillati</taxon>
        <taxon>Bacillota</taxon>
        <taxon>Clostridia</taxon>
        <taxon>Eubacteriales</taxon>
        <taxon>Clostridiaceae</taxon>
        <taxon>Clostridium</taxon>
    </lineage>
</organism>
<dbReference type="InterPro" id="IPR006102">
    <property type="entry name" value="Ig-like_GH2"/>
</dbReference>
<dbReference type="InterPro" id="IPR006101">
    <property type="entry name" value="Glyco_hydro_2"/>
</dbReference>
<dbReference type="PANTHER" id="PTHR42732">
    <property type="entry name" value="BETA-GALACTOSIDASE"/>
    <property type="match status" value="1"/>
</dbReference>
<feature type="domain" description="DUF4982" evidence="7">
    <location>
        <begin position="627"/>
        <end position="681"/>
    </location>
</feature>
<dbReference type="InterPro" id="IPR006104">
    <property type="entry name" value="Glyco_hydro_2_N"/>
</dbReference>
<dbReference type="OrthoDB" id="9762066at2"/>
<name>A0A1M5TN79_9CLOT</name>
<keyword evidence="10" id="KW-1185">Reference proteome</keyword>
<dbReference type="InterPro" id="IPR008979">
    <property type="entry name" value="Galactose-bd-like_sf"/>
</dbReference>
<proteinExistence type="inferred from homology"/>
<dbReference type="Pfam" id="PF18565">
    <property type="entry name" value="Glyco_hydro2_C5"/>
    <property type="match status" value="1"/>
</dbReference>
<dbReference type="GO" id="GO:0005975">
    <property type="term" value="P:carbohydrate metabolic process"/>
    <property type="evidence" value="ECO:0007669"/>
    <property type="project" value="InterPro"/>
</dbReference>
<dbReference type="Pfam" id="PF16355">
    <property type="entry name" value="DUF4982"/>
    <property type="match status" value="1"/>
</dbReference>
<evidence type="ECO:0000256" key="2">
    <source>
        <dbReference type="ARBA" id="ARBA00022801"/>
    </source>
</evidence>
<evidence type="ECO:0000256" key="3">
    <source>
        <dbReference type="ARBA" id="ARBA00023295"/>
    </source>
</evidence>
<dbReference type="STRING" id="1121316.SAMN02745207_01403"/>
<dbReference type="InterPro" id="IPR023232">
    <property type="entry name" value="Glyco_hydro_2_AS"/>
</dbReference>
<dbReference type="SUPFAM" id="SSF51445">
    <property type="entry name" value="(Trans)glycosidases"/>
    <property type="match status" value="1"/>
</dbReference>
<dbReference type="Proteomes" id="UP000184447">
    <property type="component" value="Unassembled WGS sequence"/>
</dbReference>
<dbReference type="Pfam" id="PF00703">
    <property type="entry name" value="Glyco_hydro_2"/>
    <property type="match status" value="1"/>
</dbReference>
<dbReference type="SUPFAM" id="SSF49303">
    <property type="entry name" value="beta-Galactosidase/glucuronidase domain"/>
    <property type="match status" value="1"/>
</dbReference>
<dbReference type="SUPFAM" id="SSF49785">
    <property type="entry name" value="Galactose-binding domain-like"/>
    <property type="match status" value="1"/>
</dbReference>
<dbReference type="InterPro" id="IPR051913">
    <property type="entry name" value="GH2_Domain-Containing"/>
</dbReference>
<dbReference type="InterPro" id="IPR036156">
    <property type="entry name" value="Beta-gal/glucu_dom_sf"/>
</dbReference>
<dbReference type="EMBL" id="FQXM01000006">
    <property type="protein sequence ID" value="SHH52237.1"/>
    <property type="molecule type" value="Genomic_DNA"/>
</dbReference>
<dbReference type="Gene3D" id="2.60.40.10">
    <property type="entry name" value="Immunoglobulins"/>
    <property type="match status" value="3"/>
</dbReference>
<dbReference type="InterPro" id="IPR013783">
    <property type="entry name" value="Ig-like_fold"/>
</dbReference>
<comment type="similarity">
    <text evidence="1">Belongs to the glycosyl hydrolase 2 family.</text>
</comment>
<dbReference type="InterPro" id="IPR032311">
    <property type="entry name" value="DUF4982"/>
</dbReference>
<reference evidence="9 10" key="1">
    <citation type="submission" date="2016-11" db="EMBL/GenBank/DDBJ databases">
        <authorList>
            <person name="Jaros S."/>
            <person name="Januszkiewicz K."/>
            <person name="Wedrychowicz H."/>
        </authorList>
    </citation>
    <scope>NUCLEOTIDE SEQUENCE [LARGE SCALE GENOMIC DNA]</scope>
    <source>
        <strain evidence="9 10">DSM 8605</strain>
    </source>
</reference>
<dbReference type="AlphaFoldDB" id="A0A1M5TN79"/>
<dbReference type="PROSITE" id="PS00608">
    <property type="entry name" value="GLYCOSYL_HYDROL_F2_2"/>
    <property type="match status" value="1"/>
</dbReference>
<feature type="domain" description="Glycoside hydrolase family 2 immunoglobulin-like beta-sandwich" evidence="4">
    <location>
        <begin position="194"/>
        <end position="294"/>
    </location>
</feature>
<dbReference type="Gene3D" id="2.60.120.260">
    <property type="entry name" value="Galactose-binding domain-like"/>
    <property type="match status" value="1"/>
</dbReference>
<dbReference type="GO" id="GO:0004553">
    <property type="term" value="F:hydrolase activity, hydrolyzing O-glycosyl compounds"/>
    <property type="evidence" value="ECO:0007669"/>
    <property type="project" value="InterPro"/>
</dbReference>
<evidence type="ECO:0000259" key="4">
    <source>
        <dbReference type="Pfam" id="PF00703"/>
    </source>
</evidence>
<keyword evidence="2" id="KW-0378">Hydrolase</keyword>
<sequence length="828" mass="94654">MKTIREIYSMNPSWKFHDGDITHHNIDTVHKQFIHPEWLKSGNNGLAYASYNDSQWSSVNLPHDFVIERGVYDSTTLSCTGSLKKGICWYRKTFDIPSTDNGKRLFLQFDGIFRDCEVWLNGCLIGRHLGGYMGFEFEITEAVAYGMSNTVAIKVDANEYEGWWYEGGGIYRDVRLLKTSQLRIVDKEIFVKTQSLDLENKQASLLISGLINNGSLDDDSFQLDIHIFNSKGKEVFHQLTNKNFKKYTSSDFTLEVILNEIDLWDLNSRNMYTVKISVKSTNGYDEYSTEFGIRKIKYSSEKGFELNDQTVKIKGVCGHDDFAGLGVALTKPIIEFKIKKLMEMGCNAYRCSHNPPNPIFLELCDKLGMLVFNETRMPGVDQDSMEDYINLIKRDRNHPCVISWSMGNEEMAIHRTEIGVQIFQKMMAIGKLYDDTRPYLYAINADYDNIIDYDRSKNFVLNPVGVNYFVHHDDDVFASMHKKYPDLCIVNTETTGICTSREYVLPYDDANLMAATTEKITVWTKPEFKNKVTCYGSCYPVWAMSPETSWKVHAERNYSAGLFLWTGFDYRGEVFPFDYPATISFFGLIDLCGFEKDWFYYMKSQWTDEDVLHLLPHWNMNLPEKSKVNVWTFTNCEEVELFVNGKSKGRKKCEKYGHVEWDVLYEKGTLEAVGFREGIEILRDKKITSKNPEKLILTGNRTFLLADNTDAIIVTAHLEDSEGNIVITSDESIEFEFTGPCEFIGTGNGNNLSSEHDKHPSRKLFAGKCIAIVKSTYTAGTINICGKWKNITSTLQLNSEETNYLPFVPSVSASEIATKEKTSADGGF</sequence>
<dbReference type="InterPro" id="IPR040605">
    <property type="entry name" value="Glyco_hydro2_dom5"/>
</dbReference>